<dbReference type="InterPro" id="IPR002302">
    <property type="entry name" value="Leu-tRNA-ligase"/>
</dbReference>
<comment type="catalytic activity">
    <reaction evidence="9">
        <text>tRNA(Leu) + L-leucine + ATP = L-leucyl-tRNA(Leu) + AMP + diphosphate</text>
        <dbReference type="Rhea" id="RHEA:11688"/>
        <dbReference type="Rhea" id="RHEA-COMP:9613"/>
        <dbReference type="Rhea" id="RHEA-COMP:9622"/>
        <dbReference type="ChEBI" id="CHEBI:30616"/>
        <dbReference type="ChEBI" id="CHEBI:33019"/>
        <dbReference type="ChEBI" id="CHEBI:57427"/>
        <dbReference type="ChEBI" id="CHEBI:78442"/>
        <dbReference type="ChEBI" id="CHEBI:78494"/>
        <dbReference type="ChEBI" id="CHEBI:456215"/>
        <dbReference type="EC" id="6.1.1.4"/>
    </reaction>
</comment>
<feature type="domain" description="Nudix hydrolase" evidence="11">
    <location>
        <begin position="103"/>
        <end position="228"/>
    </location>
</feature>
<dbReference type="Gene3D" id="3.90.740.10">
    <property type="entry name" value="Valyl/Leucyl/Isoleucyl-tRNA synthetase, editing domain"/>
    <property type="match status" value="1"/>
</dbReference>
<keyword evidence="4" id="KW-0547">Nucleotide-binding</keyword>
<protein>
    <recommendedName>
        <fullName evidence="2">leucine--tRNA ligase</fullName>
        <ecNumber evidence="2">6.1.1.4</ecNumber>
    </recommendedName>
</protein>
<dbReference type="Pfam" id="PF00133">
    <property type="entry name" value="tRNA-synt_1"/>
    <property type="match status" value="1"/>
</dbReference>
<comment type="caution">
    <text evidence="14">The sequence shown here is derived from an EMBL/GenBank/DDBJ whole genome shotgun (WGS) entry which is preliminary data.</text>
</comment>
<dbReference type="SUPFAM" id="SSF52374">
    <property type="entry name" value="Nucleotidylyl transferase"/>
    <property type="match status" value="1"/>
</dbReference>
<dbReference type="InterPro" id="IPR009080">
    <property type="entry name" value="tRNAsynth_Ia_anticodon-bd"/>
</dbReference>
<dbReference type="PRINTS" id="PR00985">
    <property type="entry name" value="TRNASYNTHLEU"/>
</dbReference>
<dbReference type="FunFam" id="1.10.730.10:FF:000002">
    <property type="entry name" value="Leucine--tRNA ligase"/>
    <property type="match status" value="1"/>
</dbReference>
<keyword evidence="5" id="KW-0378">Hydrolase</keyword>
<dbReference type="GO" id="GO:0002161">
    <property type="term" value="F:aminoacyl-tRNA deacylase activity"/>
    <property type="evidence" value="ECO:0007669"/>
    <property type="project" value="InterPro"/>
</dbReference>
<dbReference type="InterPro" id="IPR015797">
    <property type="entry name" value="NUDIX_hydrolase-like_dom_sf"/>
</dbReference>
<dbReference type="PROSITE" id="PS00893">
    <property type="entry name" value="NUDIX_BOX"/>
    <property type="match status" value="1"/>
</dbReference>
<dbReference type="PANTHER" id="PTHR43740:SF2">
    <property type="entry name" value="LEUCINE--TRNA LIGASE, MITOCHONDRIAL"/>
    <property type="match status" value="1"/>
</dbReference>
<dbReference type="EMBL" id="MHUZ01000031">
    <property type="protein sequence ID" value="OHA85100.1"/>
    <property type="molecule type" value="Genomic_DNA"/>
</dbReference>
<dbReference type="InterPro" id="IPR013155">
    <property type="entry name" value="M/V/L/I-tRNA-synth_anticd-bd"/>
</dbReference>
<comment type="similarity">
    <text evidence="1">Belongs to the class-I aminoacyl-tRNA synthetase family.</text>
</comment>
<reference evidence="14 15" key="1">
    <citation type="journal article" date="2016" name="Nat. Commun.">
        <title>Thousands of microbial genomes shed light on interconnected biogeochemical processes in an aquifer system.</title>
        <authorList>
            <person name="Anantharaman K."/>
            <person name="Brown C.T."/>
            <person name="Hug L.A."/>
            <person name="Sharon I."/>
            <person name="Castelle C.J."/>
            <person name="Probst A.J."/>
            <person name="Thomas B.C."/>
            <person name="Singh A."/>
            <person name="Wilkins M.J."/>
            <person name="Karaoz U."/>
            <person name="Brodie E.L."/>
            <person name="Williams K.H."/>
            <person name="Hubbard S.S."/>
            <person name="Banfield J.F."/>
        </authorList>
    </citation>
    <scope>NUCLEOTIDE SEQUENCE [LARGE SCALE GENOMIC DNA]</scope>
</reference>
<evidence type="ECO:0000259" key="11">
    <source>
        <dbReference type="Pfam" id="PF00293"/>
    </source>
</evidence>
<dbReference type="SUPFAM" id="SSF47323">
    <property type="entry name" value="Anticodon-binding domain of a subclass of class I aminoacyl-tRNA synthetases"/>
    <property type="match status" value="1"/>
</dbReference>
<dbReference type="Pfam" id="PF00293">
    <property type="entry name" value="NUDIX"/>
    <property type="match status" value="1"/>
</dbReference>
<dbReference type="Proteomes" id="UP000178168">
    <property type="component" value="Unassembled WGS sequence"/>
</dbReference>
<evidence type="ECO:0000256" key="8">
    <source>
        <dbReference type="ARBA" id="ARBA00023146"/>
    </source>
</evidence>
<dbReference type="AlphaFoldDB" id="A0A1G2SJ92"/>
<dbReference type="Gene3D" id="3.90.79.10">
    <property type="entry name" value="Nucleoside Triphosphate Pyrophosphohydrolase"/>
    <property type="match status" value="1"/>
</dbReference>
<evidence type="ECO:0000256" key="1">
    <source>
        <dbReference type="ARBA" id="ARBA00005594"/>
    </source>
</evidence>
<evidence type="ECO:0000259" key="12">
    <source>
        <dbReference type="Pfam" id="PF08264"/>
    </source>
</evidence>
<evidence type="ECO:0000259" key="10">
    <source>
        <dbReference type="Pfam" id="PF00133"/>
    </source>
</evidence>
<dbReference type="InterPro" id="IPR002300">
    <property type="entry name" value="aa-tRNA-synth_Ia"/>
</dbReference>
<feature type="domain" description="Aminoacyl-tRNA synthetase class Ia" evidence="10">
    <location>
        <begin position="278"/>
        <end position="469"/>
    </location>
</feature>
<gene>
    <name evidence="14" type="ORF">A2591_02090</name>
</gene>
<dbReference type="SUPFAM" id="SSF55811">
    <property type="entry name" value="Nudix"/>
    <property type="match status" value="1"/>
</dbReference>
<evidence type="ECO:0000256" key="9">
    <source>
        <dbReference type="ARBA" id="ARBA00047469"/>
    </source>
</evidence>
<dbReference type="Gene3D" id="3.40.50.620">
    <property type="entry name" value="HUPs"/>
    <property type="match status" value="1"/>
</dbReference>
<dbReference type="GO" id="GO:0005829">
    <property type="term" value="C:cytosol"/>
    <property type="evidence" value="ECO:0007669"/>
    <property type="project" value="TreeGrafter"/>
</dbReference>
<keyword evidence="7" id="KW-0648">Protein biosynthesis</keyword>
<feature type="domain" description="Leucyl-tRNA synthetase editing" evidence="13">
    <location>
        <begin position="2"/>
        <end position="96"/>
    </location>
</feature>
<dbReference type="InterPro" id="IPR014729">
    <property type="entry name" value="Rossmann-like_a/b/a_fold"/>
</dbReference>
<evidence type="ECO:0000256" key="3">
    <source>
        <dbReference type="ARBA" id="ARBA00022598"/>
    </source>
</evidence>
<dbReference type="InterPro" id="IPR009008">
    <property type="entry name" value="Val/Leu/Ile-tRNA-synth_edit"/>
</dbReference>
<dbReference type="GO" id="GO:0004823">
    <property type="term" value="F:leucine-tRNA ligase activity"/>
    <property type="evidence" value="ECO:0007669"/>
    <property type="project" value="UniProtKB-EC"/>
</dbReference>
<dbReference type="Gene3D" id="1.10.730.10">
    <property type="entry name" value="Isoleucyl-tRNA Synthetase, Domain 1"/>
    <property type="match status" value="1"/>
</dbReference>
<dbReference type="Gene3D" id="3.10.20.590">
    <property type="match status" value="1"/>
</dbReference>
<proteinExistence type="inferred from homology"/>
<keyword evidence="6" id="KW-0067">ATP-binding</keyword>
<evidence type="ECO:0000256" key="5">
    <source>
        <dbReference type="ARBA" id="ARBA00022801"/>
    </source>
</evidence>
<dbReference type="InterPro" id="IPR000086">
    <property type="entry name" value="NUDIX_hydrolase_dom"/>
</dbReference>
<keyword evidence="3" id="KW-0436">Ligase</keyword>
<evidence type="ECO:0000256" key="4">
    <source>
        <dbReference type="ARBA" id="ARBA00022741"/>
    </source>
</evidence>
<evidence type="ECO:0000256" key="6">
    <source>
        <dbReference type="ARBA" id="ARBA00022840"/>
    </source>
</evidence>
<evidence type="ECO:0000259" key="13">
    <source>
        <dbReference type="Pfam" id="PF13603"/>
    </source>
</evidence>
<dbReference type="Pfam" id="PF13603">
    <property type="entry name" value="tRNA-synt_1_2"/>
    <property type="match status" value="1"/>
</dbReference>
<dbReference type="FunFam" id="3.40.50.620:FF:000056">
    <property type="entry name" value="Leucine--tRNA ligase"/>
    <property type="match status" value="1"/>
</dbReference>
<evidence type="ECO:0000256" key="2">
    <source>
        <dbReference type="ARBA" id="ARBA00013164"/>
    </source>
</evidence>
<dbReference type="GO" id="GO:0006429">
    <property type="term" value="P:leucyl-tRNA aminoacylation"/>
    <property type="evidence" value="ECO:0007669"/>
    <property type="project" value="InterPro"/>
</dbReference>
<dbReference type="InterPro" id="IPR020084">
    <property type="entry name" value="NUDIX_hydrolase_CS"/>
</dbReference>
<dbReference type="InterPro" id="IPR025709">
    <property type="entry name" value="Leu_tRNA-synth_edit"/>
</dbReference>
<feature type="domain" description="Methionyl/Valyl/Leucyl/Isoleucyl-tRNA synthetase anticodon-binding" evidence="12">
    <location>
        <begin position="516"/>
        <end position="625"/>
    </location>
</feature>
<evidence type="ECO:0000313" key="15">
    <source>
        <dbReference type="Proteomes" id="UP000178168"/>
    </source>
</evidence>
<dbReference type="CDD" id="cd07958">
    <property type="entry name" value="Anticodon_Ia_Leu_BEm"/>
    <property type="match status" value="1"/>
</dbReference>
<dbReference type="GO" id="GO:0005524">
    <property type="term" value="F:ATP binding"/>
    <property type="evidence" value="ECO:0007669"/>
    <property type="project" value="UniProtKB-KW"/>
</dbReference>
<evidence type="ECO:0000313" key="14">
    <source>
        <dbReference type="EMBL" id="OHA85100.1"/>
    </source>
</evidence>
<dbReference type="PANTHER" id="PTHR43740">
    <property type="entry name" value="LEUCYL-TRNA SYNTHETASE"/>
    <property type="match status" value="1"/>
</dbReference>
<evidence type="ECO:0000256" key="7">
    <source>
        <dbReference type="ARBA" id="ARBA00022917"/>
    </source>
</evidence>
<sequence length="668" mass="74914">MEAYVTQANKKSDLERTELAKEKTGVRLEGVEAVNPFNGKKVPIFVADYVLGGYGTGAVMAVPAHDERDFSFAKKYGLPVLWVVDPQTGTPQDGSEHKQKIVALVEDGDRILTINWGPALGGRLLVGGTVEKGEDAVKTALREIKEETGYFDLELIEKGDETVHHEYFAHSKNKAFIAHTSILHFKLKSSRRTDQKLEDNERGKFSAEWVAKEQAEREITDPLHRYVFNKFMTGKCHADDGVLADSGEFTGLDSKIAREKMAVWLTKEKLGKKKVNYKLRDWVFSRQRYWGEPIPLIHCAKCGTVPVPEKDLPVKLPLVKSYAPTGTGESPLADIKSWVNVKCSKCKGPAKRETNTMPQWAGSSWYYLRYIDPKNKRALVDKKKEKYWSPVDLYVGGAEHATRHLIYARFWHKVLHDLSVVSYPEPFTRLQHVGLIMAEDGRKMSKRYGNVVNPDDVVKTYGADTLRLYEMFLGPFDQSATWSTQSIIGPRRFVERVWALGARVDPKAPVRSEAETLLHRTVKKVGEDIESFGFNTAISALMILTNELEKDERVPKAHFETLVRLLAPFAPHVAEELWAGLGNKGSVHTAVWATYDKKKLVAREATLAVQVNGKVRGVLTVSVKMVEKDVTEAALKLPGIAPWLASGQIKRIIYVPGKIVNIVITPNA</sequence>
<dbReference type="STRING" id="1802730.A2591_02090"/>
<dbReference type="Pfam" id="PF08264">
    <property type="entry name" value="Anticodon_1"/>
    <property type="match status" value="1"/>
</dbReference>
<organism evidence="14 15">
    <name type="scientific">Candidatus Yonathbacteria bacterium RIFOXYD1_FULL_52_36</name>
    <dbReference type="NCBI Taxonomy" id="1802730"/>
    <lineage>
        <taxon>Bacteria</taxon>
        <taxon>Candidatus Yonathiibacteriota</taxon>
    </lineage>
</organism>
<name>A0A1G2SJ92_9BACT</name>
<keyword evidence="8" id="KW-0030">Aminoacyl-tRNA synthetase</keyword>
<accession>A0A1G2SJ92</accession>
<dbReference type="SUPFAM" id="SSF50677">
    <property type="entry name" value="ValRS/IleRS/LeuRS editing domain"/>
    <property type="match status" value="1"/>
</dbReference>
<dbReference type="EC" id="6.1.1.4" evidence="2"/>